<comment type="subcellular location">
    <subcellularLocation>
        <location evidence="1">Membrane</location>
        <topology evidence="1">Multi-pass membrane protein</topology>
    </subcellularLocation>
</comment>
<reference evidence="7" key="1">
    <citation type="submission" date="2020-10" db="EMBL/GenBank/DDBJ databases">
        <authorList>
            <person name="Gilroy R."/>
        </authorList>
    </citation>
    <scope>NUCLEOTIDE SEQUENCE</scope>
    <source>
        <strain evidence="7">B1-15692</strain>
    </source>
</reference>
<feature type="transmembrane region" description="Helical" evidence="5">
    <location>
        <begin position="172"/>
        <end position="189"/>
    </location>
</feature>
<evidence type="ECO:0000256" key="1">
    <source>
        <dbReference type="ARBA" id="ARBA00004141"/>
    </source>
</evidence>
<keyword evidence="2 5" id="KW-0812">Transmembrane</keyword>
<accession>A0A9D9I6I0</accession>
<sequence>MCIKDKILRNLHITAFALSSIAILISGSRAGMVCLALVFLLGGHKFTTKRPWLKWILVLIWLSVLTVELFVKADSAAGRILIWTCSLKMMEGHWLFGYGPGGFKSHYMDFQADYLASHPGSPYALLADTVQYPFNEYLNILTDYGLVGLAFVLLFIGYMVYRYFRNRTAERLAALLGIVSVAVFALFSYPLMYPFVWFILIYSSAVLLSDIRFHFRFSTAAKKLTACAALAGCMYFGYRLYVWTEAEIRWKQVADKMVFEDTVITEYERIYDTLSEDRYFLYNYSYVLYRSENYGKGYEVASECRKLWADYDLELLLGMLSEKLDRSTEALTHYTLASNMCPNRLRPLYLLMKLCDRSGAADKALCYAKKLCDKPVKIPSGETARMKREAEDYMKSRMNY</sequence>
<evidence type="ECO:0000259" key="6">
    <source>
        <dbReference type="Pfam" id="PF04932"/>
    </source>
</evidence>
<proteinExistence type="predicted"/>
<evidence type="ECO:0000313" key="8">
    <source>
        <dbReference type="Proteomes" id="UP000823660"/>
    </source>
</evidence>
<evidence type="ECO:0000256" key="3">
    <source>
        <dbReference type="ARBA" id="ARBA00022989"/>
    </source>
</evidence>
<dbReference type="PANTHER" id="PTHR37422">
    <property type="entry name" value="TEICHURONIC ACID BIOSYNTHESIS PROTEIN TUAE"/>
    <property type="match status" value="1"/>
</dbReference>
<dbReference type="EMBL" id="JADIMH010000019">
    <property type="protein sequence ID" value="MBO8466866.1"/>
    <property type="molecule type" value="Genomic_DNA"/>
</dbReference>
<reference evidence="7" key="2">
    <citation type="journal article" date="2021" name="PeerJ">
        <title>Extensive microbial diversity within the chicken gut microbiome revealed by metagenomics and culture.</title>
        <authorList>
            <person name="Gilroy R."/>
            <person name="Ravi A."/>
            <person name="Getino M."/>
            <person name="Pursley I."/>
            <person name="Horton D.L."/>
            <person name="Alikhan N.F."/>
            <person name="Baker D."/>
            <person name="Gharbi K."/>
            <person name="Hall N."/>
            <person name="Watson M."/>
            <person name="Adriaenssens E.M."/>
            <person name="Foster-Nyarko E."/>
            <person name="Jarju S."/>
            <person name="Secka A."/>
            <person name="Antonio M."/>
            <person name="Oren A."/>
            <person name="Chaudhuri R.R."/>
            <person name="La Ragione R."/>
            <person name="Hildebrand F."/>
            <person name="Pallen M.J."/>
        </authorList>
    </citation>
    <scope>NUCLEOTIDE SEQUENCE</scope>
    <source>
        <strain evidence="7">B1-15692</strain>
    </source>
</reference>
<dbReference type="InterPro" id="IPR011990">
    <property type="entry name" value="TPR-like_helical_dom_sf"/>
</dbReference>
<keyword evidence="3 5" id="KW-1133">Transmembrane helix</keyword>
<keyword evidence="4 5" id="KW-0472">Membrane</keyword>
<dbReference type="Gene3D" id="1.25.40.10">
    <property type="entry name" value="Tetratricopeptide repeat domain"/>
    <property type="match status" value="1"/>
</dbReference>
<organism evidence="7 8">
    <name type="scientific">Candidatus Cryptobacteroides faecipullorum</name>
    <dbReference type="NCBI Taxonomy" id="2840764"/>
    <lineage>
        <taxon>Bacteria</taxon>
        <taxon>Pseudomonadati</taxon>
        <taxon>Bacteroidota</taxon>
        <taxon>Bacteroidia</taxon>
        <taxon>Bacteroidales</taxon>
        <taxon>Candidatus Cryptobacteroides</taxon>
    </lineage>
</organism>
<dbReference type="InterPro" id="IPR007016">
    <property type="entry name" value="O-antigen_ligase-rel_domated"/>
</dbReference>
<dbReference type="GO" id="GO:0016020">
    <property type="term" value="C:membrane"/>
    <property type="evidence" value="ECO:0007669"/>
    <property type="project" value="UniProtKB-SubCell"/>
</dbReference>
<feature type="transmembrane region" description="Helical" evidence="5">
    <location>
        <begin position="15"/>
        <end position="40"/>
    </location>
</feature>
<feature type="transmembrane region" description="Helical" evidence="5">
    <location>
        <begin position="52"/>
        <end position="71"/>
    </location>
</feature>
<comment type="caution">
    <text evidence="7">The sequence shown here is derived from an EMBL/GenBank/DDBJ whole genome shotgun (WGS) entry which is preliminary data.</text>
</comment>
<protein>
    <submittedName>
        <fullName evidence="7">O-antigen ligase family protein</fullName>
    </submittedName>
</protein>
<dbReference type="GO" id="GO:0016874">
    <property type="term" value="F:ligase activity"/>
    <property type="evidence" value="ECO:0007669"/>
    <property type="project" value="UniProtKB-KW"/>
</dbReference>
<dbReference type="InterPro" id="IPR051533">
    <property type="entry name" value="WaaL-like"/>
</dbReference>
<evidence type="ECO:0000313" key="7">
    <source>
        <dbReference type="EMBL" id="MBO8466866.1"/>
    </source>
</evidence>
<gene>
    <name evidence="7" type="ORF">IAB99_03790</name>
</gene>
<dbReference type="Proteomes" id="UP000823660">
    <property type="component" value="Unassembled WGS sequence"/>
</dbReference>
<dbReference type="AlphaFoldDB" id="A0A9D9I6I0"/>
<dbReference type="Pfam" id="PF04932">
    <property type="entry name" value="Wzy_C"/>
    <property type="match status" value="1"/>
</dbReference>
<name>A0A9D9I6I0_9BACT</name>
<keyword evidence="7" id="KW-0436">Ligase</keyword>
<dbReference type="PANTHER" id="PTHR37422:SF13">
    <property type="entry name" value="LIPOPOLYSACCHARIDE BIOSYNTHESIS PROTEIN PA4999-RELATED"/>
    <property type="match status" value="1"/>
</dbReference>
<dbReference type="SUPFAM" id="SSF48452">
    <property type="entry name" value="TPR-like"/>
    <property type="match status" value="1"/>
</dbReference>
<feature type="domain" description="O-antigen ligase-related" evidence="6">
    <location>
        <begin position="15"/>
        <end position="152"/>
    </location>
</feature>
<evidence type="ECO:0000256" key="4">
    <source>
        <dbReference type="ARBA" id="ARBA00023136"/>
    </source>
</evidence>
<evidence type="ECO:0000256" key="2">
    <source>
        <dbReference type="ARBA" id="ARBA00022692"/>
    </source>
</evidence>
<feature type="transmembrane region" description="Helical" evidence="5">
    <location>
        <begin position="141"/>
        <end position="160"/>
    </location>
</feature>
<evidence type="ECO:0000256" key="5">
    <source>
        <dbReference type="SAM" id="Phobius"/>
    </source>
</evidence>